<organism evidence="2 3">
    <name type="scientific">Aquimarina gracilis</name>
    <dbReference type="NCBI Taxonomy" id="874422"/>
    <lineage>
        <taxon>Bacteria</taxon>
        <taxon>Pseudomonadati</taxon>
        <taxon>Bacteroidota</taxon>
        <taxon>Flavobacteriia</taxon>
        <taxon>Flavobacteriales</taxon>
        <taxon>Flavobacteriaceae</taxon>
        <taxon>Aquimarina</taxon>
    </lineage>
</organism>
<dbReference type="PROSITE" id="PS50206">
    <property type="entry name" value="RHODANESE_3"/>
    <property type="match status" value="1"/>
</dbReference>
<dbReference type="Pfam" id="PF00581">
    <property type="entry name" value="Rhodanese"/>
    <property type="match status" value="1"/>
</dbReference>
<reference evidence="2 3" key="1">
    <citation type="journal article" date="2013" name="Int. J. Syst. Evol. Microbiol.">
        <title>Aquimarina gracilis sp. nov., isolated from the gut microflora of a mussel, Mytilus coruscus, and emended description of Aquimarina spongiae.</title>
        <authorList>
            <person name="Park S.C."/>
            <person name="Choe H.N."/>
            <person name="Baik K.S."/>
            <person name="Seong C.N."/>
        </authorList>
    </citation>
    <scope>NUCLEOTIDE SEQUENCE [LARGE SCALE GENOMIC DNA]</scope>
    <source>
        <strain evidence="2 3">PSC32</strain>
    </source>
</reference>
<comment type="caution">
    <text evidence="2">The sequence shown here is derived from an EMBL/GenBank/DDBJ whole genome shotgun (WGS) entry which is preliminary data.</text>
</comment>
<feature type="domain" description="Rhodanese" evidence="1">
    <location>
        <begin position="45"/>
        <end position="136"/>
    </location>
</feature>
<name>A0ABU5ZUB6_9FLAO</name>
<protein>
    <submittedName>
        <fullName evidence="2">Rhodanese-like domain-containing protein</fullName>
    </submittedName>
</protein>
<dbReference type="PANTHER" id="PTHR43031:SF1">
    <property type="entry name" value="PYRIDINE NUCLEOTIDE-DISULPHIDE OXIDOREDUCTASE"/>
    <property type="match status" value="1"/>
</dbReference>
<evidence type="ECO:0000313" key="3">
    <source>
        <dbReference type="Proteomes" id="UP001327027"/>
    </source>
</evidence>
<proteinExistence type="predicted"/>
<gene>
    <name evidence="2" type="ORF">U6A24_07300</name>
</gene>
<evidence type="ECO:0000313" key="2">
    <source>
        <dbReference type="EMBL" id="MEB3345258.1"/>
    </source>
</evidence>
<dbReference type="RefSeq" id="WP_324179289.1">
    <property type="nucleotide sequence ID" value="NZ_BAABAW010000008.1"/>
</dbReference>
<dbReference type="NCBIfam" id="NF045521">
    <property type="entry name" value="rhoda_near_glyco"/>
    <property type="match status" value="1"/>
</dbReference>
<dbReference type="SMART" id="SM00450">
    <property type="entry name" value="RHOD"/>
    <property type="match status" value="1"/>
</dbReference>
<dbReference type="CDD" id="cd00158">
    <property type="entry name" value="RHOD"/>
    <property type="match status" value="1"/>
</dbReference>
<dbReference type="InterPro" id="IPR036873">
    <property type="entry name" value="Rhodanese-like_dom_sf"/>
</dbReference>
<dbReference type="Gene3D" id="3.40.250.10">
    <property type="entry name" value="Rhodanese-like domain"/>
    <property type="match status" value="1"/>
</dbReference>
<accession>A0ABU5ZUB6</accession>
<keyword evidence="3" id="KW-1185">Reference proteome</keyword>
<dbReference type="PANTHER" id="PTHR43031">
    <property type="entry name" value="FAD-DEPENDENT OXIDOREDUCTASE"/>
    <property type="match status" value="1"/>
</dbReference>
<dbReference type="InterPro" id="IPR050229">
    <property type="entry name" value="GlpE_sulfurtransferase"/>
</dbReference>
<dbReference type="EMBL" id="JAYKLX010000003">
    <property type="protein sequence ID" value="MEB3345258.1"/>
    <property type="molecule type" value="Genomic_DNA"/>
</dbReference>
<dbReference type="Proteomes" id="UP001327027">
    <property type="component" value="Unassembled WGS sequence"/>
</dbReference>
<dbReference type="SUPFAM" id="SSF52821">
    <property type="entry name" value="Rhodanese/Cell cycle control phosphatase"/>
    <property type="match status" value="1"/>
</dbReference>
<evidence type="ECO:0000259" key="1">
    <source>
        <dbReference type="PROSITE" id="PS50206"/>
    </source>
</evidence>
<dbReference type="InterPro" id="IPR001763">
    <property type="entry name" value="Rhodanese-like_dom"/>
</dbReference>
<sequence length="165" mass="19161">MKSTFTTILFLFSGLIYTQDSLDELLKKFNNESIPYISVTELKEIQDSVILLDAREKEEFEVSHIPKAKLIGYNQFMIQNVIQQNIQKNDTIVVYCSLGVRSEDISEKLKQAGYLYVYNLYGGIFEWKNKDFVVVNSKEQPTEEIHACSAQWAKWLLKGKKVYTN</sequence>